<dbReference type="EMBL" id="CDMZ01001196">
    <property type="protein sequence ID" value="CEM28811.1"/>
    <property type="molecule type" value="Genomic_DNA"/>
</dbReference>
<dbReference type="FunFam" id="2.40.70.10:FF:000008">
    <property type="entry name" value="Cathepsin D"/>
    <property type="match status" value="1"/>
</dbReference>
<dbReference type="SUPFAM" id="SSF50630">
    <property type="entry name" value="Acid proteases"/>
    <property type="match status" value="1"/>
</dbReference>
<keyword evidence="10" id="KW-1133">Transmembrane helix</keyword>
<keyword evidence="3 9" id="KW-0064">Aspartyl protease</keyword>
<feature type="transmembrane region" description="Helical" evidence="10">
    <location>
        <begin position="21"/>
        <end position="42"/>
    </location>
</feature>
<gene>
    <name evidence="12" type="ORF">Cvel_21827</name>
</gene>
<feature type="active site" evidence="7">
    <location>
        <position position="346"/>
    </location>
</feature>
<evidence type="ECO:0000256" key="9">
    <source>
        <dbReference type="RuleBase" id="RU000454"/>
    </source>
</evidence>
<dbReference type="PhylomeDB" id="A0A0G4GH63"/>
<evidence type="ECO:0000256" key="3">
    <source>
        <dbReference type="ARBA" id="ARBA00022750"/>
    </source>
</evidence>
<protein>
    <recommendedName>
        <fullName evidence="11">Peptidase A1 domain-containing protein</fullName>
    </recommendedName>
</protein>
<organism evidence="12">
    <name type="scientific">Chromera velia CCMP2878</name>
    <dbReference type="NCBI Taxonomy" id="1169474"/>
    <lineage>
        <taxon>Eukaryota</taxon>
        <taxon>Sar</taxon>
        <taxon>Alveolata</taxon>
        <taxon>Colpodellida</taxon>
        <taxon>Chromeraceae</taxon>
        <taxon>Chromera</taxon>
    </lineage>
</organism>
<comment type="similarity">
    <text evidence="1 9">Belongs to the peptidase A1 family.</text>
</comment>
<evidence type="ECO:0000256" key="1">
    <source>
        <dbReference type="ARBA" id="ARBA00007447"/>
    </source>
</evidence>
<feature type="disulfide bond" evidence="8">
    <location>
        <begin position="173"/>
        <end position="177"/>
    </location>
</feature>
<evidence type="ECO:0000256" key="7">
    <source>
        <dbReference type="PIRSR" id="PIRSR601461-1"/>
    </source>
</evidence>
<keyword evidence="10" id="KW-0812">Transmembrane</keyword>
<keyword evidence="4 9" id="KW-0378">Hydrolase</keyword>
<keyword evidence="6" id="KW-0325">Glycoprotein</keyword>
<evidence type="ECO:0000256" key="5">
    <source>
        <dbReference type="ARBA" id="ARBA00023157"/>
    </source>
</evidence>
<dbReference type="InterPro" id="IPR033121">
    <property type="entry name" value="PEPTIDASE_A1"/>
</dbReference>
<accession>A0A0G4GH63</accession>
<dbReference type="PROSITE" id="PS51767">
    <property type="entry name" value="PEPTIDASE_A1"/>
    <property type="match status" value="1"/>
</dbReference>
<sequence>MDQSLVSSPSSTSASSETRRILPLIAGGLMGVAAIAGVTHVVTSSHSVSSSDPLTILRGSMLKTAERAVAAMKGDGLARIPVKKAESLKQIEADYGVSRSMTFGDSIKSLSEVFSGKTPLLGEAGELGEDTDAVVLHDFQNAQYYGPITVGGQEFQVIFDTGSSNLWIPSKECGKGCGTHALYDHSASKEYSEDGRKFHIEYGSGPVDGYLSTDTVSVGSVTVKASTFAEITNVKGLGLAYSMGKFDGILGLAFPSIAVEKIEPIWVTMFKEGLVKEPVFSFFLGKEDGQDGELVFGGYDKKHIASGDPEDVQWIPLESEDYWTVKLGEISIGGSSFGQGDKCIVDSGTSLLAGPTAAVGKIAKSIGAIKVPFRPLWGIQCSKKSSLPDLKVALGEFNFSLSPDEYLLEAGMGVCLLQFTAIDVPAPRGPLWILGDSFMRKYLTIFDYGNKRVGFAESSGV</sequence>
<dbReference type="VEuPathDB" id="CryptoDB:Cvel_21827"/>
<evidence type="ECO:0000259" key="11">
    <source>
        <dbReference type="PROSITE" id="PS51767"/>
    </source>
</evidence>
<feature type="domain" description="Peptidase A1" evidence="11">
    <location>
        <begin position="144"/>
        <end position="456"/>
    </location>
</feature>
<dbReference type="Pfam" id="PF00026">
    <property type="entry name" value="Asp"/>
    <property type="match status" value="1"/>
</dbReference>
<dbReference type="InterPro" id="IPR021109">
    <property type="entry name" value="Peptidase_aspartic_dom_sf"/>
</dbReference>
<dbReference type="FunFam" id="2.40.70.10:FF:000002">
    <property type="entry name" value="Vacuolar aspartic proteinase"/>
    <property type="match status" value="1"/>
</dbReference>
<evidence type="ECO:0000256" key="8">
    <source>
        <dbReference type="PIRSR" id="PIRSR601461-2"/>
    </source>
</evidence>
<dbReference type="PANTHER" id="PTHR47966:SF51">
    <property type="entry name" value="BETA-SITE APP-CLEAVING ENZYME, ISOFORM A-RELATED"/>
    <property type="match status" value="1"/>
</dbReference>
<evidence type="ECO:0000256" key="2">
    <source>
        <dbReference type="ARBA" id="ARBA00022670"/>
    </source>
</evidence>
<evidence type="ECO:0000256" key="10">
    <source>
        <dbReference type="SAM" id="Phobius"/>
    </source>
</evidence>
<feature type="active site" evidence="7">
    <location>
        <position position="160"/>
    </location>
</feature>
<name>A0A0G4GH63_9ALVE</name>
<evidence type="ECO:0000256" key="6">
    <source>
        <dbReference type="ARBA" id="ARBA00023180"/>
    </source>
</evidence>
<dbReference type="PRINTS" id="PR00792">
    <property type="entry name" value="PEPSIN"/>
</dbReference>
<reference evidence="12" key="1">
    <citation type="submission" date="2014-11" db="EMBL/GenBank/DDBJ databases">
        <authorList>
            <person name="Otto D Thomas"/>
            <person name="Naeem Raeece"/>
        </authorList>
    </citation>
    <scope>NUCLEOTIDE SEQUENCE</scope>
</reference>
<keyword evidence="10" id="KW-0472">Membrane</keyword>
<dbReference type="InterPro" id="IPR001969">
    <property type="entry name" value="Aspartic_peptidase_AS"/>
</dbReference>
<dbReference type="AlphaFoldDB" id="A0A0G4GH63"/>
<dbReference type="GO" id="GO:0006508">
    <property type="term" value="P:proteolysis"/>
    <property type="evidence" value="ECO:0007669"/>
    <property type="project" value="UniProtKB-KW"/>
</dbReference>
<dbReference type="PANTHER" id="PTHR47966">
    <property type="entry name" value="BETA-SITE APP-CLEAVING ENZYME, ISOFORM A-RELATED"/>
    <property type="match status" value="1"/>
</dbReference>
<dbReference type="InterPro" id="IPR001461">
    <property type="entry name" value="Aspartic_peptidase_A1"/>
</dbReference>
<keyword evidence="5 8" id="KW-1015">Disulfide bond</keyword>
<dbReference type="GO" id="GO:0004190">
    <property type="term" value="F:aspartic-type endopeptidase activity"/>
    <property type="evidence" value="ECO:0007669"/>
    <property type="project" value="UniProtKB-KW"/>
</dbReference>
<evidence type="ECO:0000256" key="4">
    <source>
        <dbReference type="ARBA" id="ARBA00022801"/>
    </source>
</evidence>
<dbReference type="PROSITE" id="PS00141">
    <property type="entry name" value="ASP_PROTEASE"/>
    <property type="match status" value="2"/>
</dbReference>
<evidence type="ECO:0000313" key="12">
    <source>
        <dbReference type="EMBL" id="CEM28811.1"/>
    </source>
</evidence>
<keyword evidence="2 9" id="KW-0645">Protease</keyword>
<dbReference type="Gene3D" id="2.40.70.10">
    <property type="entry name" value="Acid Proteases"/>
    <property type="match status" value="2"/>
</dbReference>
<proteinExistence type="inferred from homology"/>